<dbReference type="PANTHER" id="PTHR22938">
    <property type="entry name" value="ZINC FINGER PROTEIN 598"/>
    <property type="match status" value="1"/>
</dbReference>
<dbReference type="InterPro" id="IPR013083">
    <property type="entry name" value="Znf_RING/FYVE/PHD"/>
</dbReference>
<reference evidence="3" key="1">
    <citation type="submission" date="2023-07" db="EMBL/GenBank/DDBJ databases">
        <title>A chromosome-level genome assembly of Lolium multiflorum.</title>
        <authorList>
            <person name="Chen Y."/>
            <person name="Copetti D."/>
            <person name="Kolliker R."/>
            <person name="Studer B."/>
        </authorList>
    </citation>
    <scope>NUCLEOTIDE SEQUENCE</scope>
    <source>
        <strain evidence="3">02402/16</strain>
        <tissue evidence="3">Leaf</tissue>
    </source>
</reference>
<comment type="caution">
    <text evidence="3">The sequence shown here is derived from an EMBL/GenBank/DDBJ whole genome shotgun (WGS) entry which is preliminary data.</text>
</comment>
<keyword evidence="1" id="KW-0862">Zinc</keyword>
<dbReference type="PANTHER" id="PTHR22938:SF15">
    <property type="entry name" value="OS01G0568000 PROTEIN"/>
    <property type="match status" value="1"/>
</dbReference>
<protein>
    <recommendedName>
        <fullName evidence="2">RING-type domain-containing protein</fullName>
    </recommendedName>
</protein>
<dbReference type="SMART" id="SM00184">
    <property type="entry name" value="RING"/>
    <property type="match status" value="1"/>
</dbReference>
<feature type="domain" description="RING-type" evidence="2">
    <location>
        <begin position="88"/>
        <end position="129"/>
    </location>
</feature>
<proteinExistence type="predicted"/>
<dbReference type="PROSITE" id="PS50089">
    <property type="entry name" value="ZF_RING_2"/>
    <property type="match status" value="1"/>
</dbReference>
<keyword evidence="1" id="KW-0479">Metal-binding</keyword>
<dbReference type="Proteomes" id="UP001231189">
    <property type="component" value="Unassembled WGS sequence"/>
</dbReference>
<evidence type="ECO:0000259" key="2">
    <source>
        <dbReference type="PROSITE" id="PS50089"/>
    </source>
</evidence>
<accession>A0AAD8VYM8</accession>
<evidence type="ECO:0000256" key="1">
    <source>
        <dbReference type="PROSITE-ProRule" id="PRU00175"/>
    </source>
</evidence>
<dbReference type="GO" id="GO:0016567">
    <property type="term" value="P:protein ubiquitination"/>
    <property type="evidence" value="ECO:0007669"/>
    <property type="project" value="TreeGrafter"/>
</dbReference>
<organism evidence="3 4">
    <name type="scientific">Lolium multiflorum</name>
    <name type="common">Italian ryegrass</name>
    <name type="synonym">Lolium perenne subsp. multiflorum</name>
    <dbReference type="NCBI Taxonomy" id="4521"/>
    <lineage>
        <taxon>Eukaryota</taxon>
        <taxon>Viridiplantae</taxon>
        <taxon>Streptophyta</taxon>
        <taxon>Embryophyta</taxon>
        <taxon>Tracheophyta</taxon>
        <taxon>Spermatophyta</taxon>
        <taxon>Magnoliopsida</taxon>
        <taxon>Liliopsida</taxon>
        <taxon>Poales</taxon>
        <taxon>Poaceae</taxon>
        <taxon>BOP clade</taxon>
        <taxon>Pooideae</taxon>
        <taxon>Poodae</taxon>
        <taxon>Poeae</taxon>
        <taxon>Poeae Chloroplast Group 2 (Poeae type)</taxon>
        <taxon>Loliodinae</taxon>
        <taxon>Loliinae</taxon>
        <taxon>Lolium</taxon>
    </lineage>
</organism>
<dbReference type="GO" id="GO:0008270">
    <property type="term" value="F:zinc ion binding"/>
    <property type="evidence" value="ECO:0007669"/>
    <property type="project" value="UniProtKB-KW"/>
</dbReference>
<dbReference type="AlphaFoldDB" id="A0AAD8VYM8"/>
<dbReference type="Gene3D" id="3.30.40.10">
    <property type="entry name" value="Zinc/RING finger domain, C3HC4 (zinc finger)"/>
    <property type="match status" value="1"/>
</dbReference>
<evidence type="ECO:0000313" key="4">
    <source>
        <dbReference type="Proteomes" id="UP001231189"/>
    </source>
</evidence>
<keyword evidence="4" id="KW-1185">Reference proteome</keyword>
<dbReference type="GO" id="GO:0043022">
    <property type="term" value="F:ribosome binding"/>
    <property type="evidence" value="ECO:0007669"/>
    <property type="project" value="TreeGrafter"/>
</dbReference>
<dbReference type="EMBL" id="JAUUTY010000005">
    <property type="protein sequence ID" value="KAK1628502.1"/>
    <property type="molecule type" value="Genomic_DNA"/>
</dbReference>
<name>A0AAD8VYM8_LOLMU</name>
<dbReference type="InterPro" id="IPR044288">
    <property type="entry name" value="ZNF598/HEL2"/>
</dbReference>
<evidence type="ECO:0000313" key="3">
    <source>
        <dbReference type="EMBL" id="KAK1628502.1"/>
    </source>
</evidence>
<sequence>MAELAAGNCIPVTDITNVDDGSKGTQPVDLHASEGNHCHAIDIDIDIDVDDGSDGTQPLDQHAAEANHRHAIDINGGMIDHPPESIECAVCMERAEWVAVGPCGHREICSQCAVRIRLVEGNRRCCICRALCPTVIVTGAGGERHIHSKLAAASDGRVGKYWYHEASAAYFESKEQYRAAKRACSEQAAEEDIADENDDVDPSSPFRAGENWRRRYDSMSGRWWRLQSAEHVVARWLEPPASDPPGGGEEVACGAVGVVCGHEATVPRRASPTRPCLMSSSFCSLLSA</sequence>
<dbReference type="InterPro" id="IPR001841">
    <property type="entry name" value="Znf_RING"/>
</dbReference>
<dbReference type="SUPFAM" id="SSF57850">
    <property type="entry name" value="RING/U-box"/>
    <property type="match status" value="1"/>
</dbReference>
<gene>
    <name evidence="3" type="ORF">QYE76_002817</name>
</gene>
<keyword evidence="1" id="KW-0863">Zinc-finger</keyword>
<dbReference type="GO" id="GO:0072344">
    <property type="term" value="P:rescue of stalled ribosome"/>
    <property type="evidence" value="ECO:0007669"/>
    <property type="project" value="InterPro"/>
</dbReference>
<dbReference type="GO" id="GO:0061630">
    <property type="term" value="F:ubiquitin protein ligase activity"/>
    <property type="evidence" value="ECO:0007669"/>
    <property type="project" value="InterPro"/>
</dbReference>
<dbReference type="Pfam" id="PF13920">
    <property type="entry name" value="zf-C3HC4_3"/>
    <property type="match status" value="1"/>
</dbReference>